<evidence type="ECO:0000256" key="1">
    <source>
        <dbReference type="SAM" id="MobiDB-lite"/>
    </source>
</evidence>
<organism evidence="3 5">
    <name type="scientific">Streptomyces anulatus</name>
    <name type="common">Streptomyces chrysomallus</name>
    <dbReference type="NCBI Taxonomy" id="1892"/>
    <lineage>
        <taxon>Bacteria</taxon>
        <taxon>Bacillati</taxon>
        <taxon>Actinomycetota</taxon>
        <taxon>Actinomycetes</taxon>
        <taxon>Kitasatosporales</taxon>
        <taxon>Streptomycetaceae</taxon>
        <taxon>Streptomyces</taxon>
    </lineage>
</organism>
<feature type="domain" description="Schlafen AlbA-2" evidence="2">
    <location>
        <begin position="46"/>
        <end position="153"/>
    </location>
</feature>
<dbReference type="Gene3D" id="3.30.950.30">
    <property type="entry name" value="Schlafen, AAA domain"/>
    <property type="match status" value="1"/>
</dbReference>
<accession>A0A7K3RC84</accession>
<dbReference type="AlphaFoldDB" id="A0A7K3RC84"/>
<evidence type="ECO:0000259" key="2">
    <source>
        <dbReference type="Pfam" id="PF04326"/>
    </source>
</evidence>
<name>A0A7K3RC84_STRAQ</name>
<dbReference type="RefSeq" id="WP_164269719.1">
    <property type="nucleotide sequence ID" value="NZ_JAAGMS010000196.1"/>
</dbReference>
<dbReference type="EMBL" id="JAAGMS010000400">
    <property type="protein sequence ID" value="NEC03405.1"/>
    <property type="molecule type" value="Genomic_DNA"/>
</dbReference>
<dbReference type="InterPro" id="IPR038461">
    <property type="entry name" value="Schlafen_AlbA_2_dom_sf"/>
</dbReference>
<evidence type="ECO:0000313" key="3">
    <source>
        <dbReference type="EMBL" id="NEB99809.1"/>
    </source>
</evidence>
<proteinExistence type="predicted"/>
<protein>
    <submittedName>
        <fullName evidence="3">ATP-binding protein</fullName>
    </submittedName>
</protein>
<gene>
    <name evidence="3" type="ORF">G3I58_17755</name>
    <name evidence="4" type="ORF">G3I58_36315</name>
</gene>
<reference evidence="3 5" key="1">
    <citation type="submission" date="2020-01" db="EMBL/GenBank/DDBJ databases">
        <title>Insect and environment-associated Actinomycetes.</title>
        <authorList>
            <person name="Currrie C."/>
            <person name="Chevrette M."/>
            <person name="Carlson C."/>
            <person name="Stubbendieck R."/>
            <person name="Wendt-Pienkowski E."/>
        </authorList>
    </citation>
    <scope>NUCLEOTIDE SEQUENCE [LARGE SCALE GENOMIC DNA]</scope>
    <source>
        <strain evidence="3 5">SID7903</strain>
    </source>
</reference>
<dbReference type="InterPro" id="IPR007421">
    <property type="entry name" value="Schlafen_AlbA_2_dom"/>
</dbReference>
<evidence type="ECO:0000313" key="4">
    <source>
        <dbReference type="EMBL" id="NEC03405.1"/>
    </source>
</evidence>
<keyword evidence="3" id="KW-0067">ATP-binding</keyword>
<sequence>MEIADPSAAAQSRARTWTRLHQHLGSAPGPLTYDMVSRAAADHLGESDDLDWKRDLPQPPRNGQWNEFAKDISAMANTRGGLLIYGVADNHEIIGIDWEKADLRQYAQWVRNHVHPYLPDLVMYPLTDGATTLLVVDVPASEMAPHLVHGRSDKDKEQQAFTVPYRDRDHTAWMAEHQIERAYRDRFTRTDSAEEALRQHSDFLTRTITAHAAKPSAWLVAVARPTRPYPHGAPPLNQNEAGYLLHVAEQRGSKLPTRQVPGPMAGMGGTLIHPRPGLRRWVCSTMEIDYNRNSMIELHHDGTVTLATNVSWRPYAEEQRSLAEEGINEALPVRQRVVAAACGDFVTIVQELQRKLRLDSTQQITATIYASDGPGALEAHTADFGGDREGAPPSARRPHHIQPVHTLLPPIADDEEAARVSEELSTDLMSQFGL</sequence>
<evidence type="ECO:0000313" key="5">
    <source>
        <dbReference type="Proteomes" id="UP000470951"/>
    </source>
</evidence>
<dbReference type="Proteomes" id="UP000470951">
    <property type="component" value="Unassembled WGS sequence"/>
</dbReference>
<dbReference type="EMBL" id="JAAGMS010000196">
    <property type="protein sequence ID" value="NEB99809.1"/>
    <property type="molecule type" value="Genomic_DNA"/>
</dbReference>
<dbReference type="Pfam" id="PF04326">
    <property type="entry name" value="SLFN_AlbA_2"/>
    <property type="match status" value="1"/>
</dbReference>
<feature type="region of interest" description="Disordered" evidence="1">
    <location>
        <begin position="376"/>
        <end position="400"/>
    </location>
</feature>
<comment type="caution">
    <text evidence="3">The sequence shown here is derived from an EMBL/GenBank/DDBJ whole genome shotgun (WGS) entry which is preliminary data.</text>
</comment>
<dbReference type="GO" id="GO:0005524">
    <property type="term" value="F:ATP binding"/>
    <property type="evidence" value="ECO:0007669"/>
    <property type="project" value="UniProtKB-KW"/>
</dbReference>
<keyword evidence="3" id="KW-0547">Nucleotide-binding</keyword>